<dbReference type="Gene3D" id="2.40.70.10">
    <property type="entry name" value="Acid Proteases"/>
    <property type="match status" value="1"/>
</dbReference>
<dbReference type="EMBL" id="SKBN01000253">
    <property type="protein sequence ID" value="TGJ79930.1"/>
    <property type="molecule type" value="Genomic_DNA"/>
</dbReference>
<accession>A0A4Z0YLX0</accession>
<evidence type="ECO:0000313" key="4">
    <source>
        <dbReference type="EMBL" id="TGJ79930.1"/>
    </source>
</evidence>
<feature type="domain" description="CCHC-type" evidence="3">
    <location>
        <begin position="409"/>
        <end position="423"/>
    </location>
</feature>
<feature type="compositionally biased region" description="Polar residues" evidence="2">
    <location>
        <begin position="32"/>
        <end position="46"/>
    </location>
</feature>
<evidence type="ECO:0000256" key="2">
    <source>
        <dbReference type="SAM" id="MobiDB-lite"/>
    </source>
</evidence>
<name>A0A4Z0YLX0_9PEZI</name>
<feature type="compositionally biased region" description="Polar residues" evidence="2">
    <location>
        <begin position="1"/>
        <end position="11"/>
    </location>
</feature>
<feature type="region of interest" description="Disordered" evidence="2">
    <location>
        <begin position="1"/>
        <end position="53"/>
    </location>
</feature>
<keyword evidence="1" id="KW-0863">Zinc-finger</keyword>
<comment type="caution">
    <text evidence="4">The sequence shown here is derived from an EMBL/GenBank/DDBJ whole genome shotgun (WGS) entry which is preliminary data.</text>
</comment>
<feature type="compositionally biased region" description="Polar residues" evidence="2">
    <location>
        <begin position="337"/>
        <end position="349"/>
    </location>
</feature>
<dbReference type="AlphaFoldDB" id="A0A4Z0YLX0"/>
<feature type="compositionally biased region" description="Basic and acidic residues" evidence="2">
    <location>
        <begin position="519"/>
        <end position="529"/>
    </location>
</feature>
<dbReference type="OrthoDB" id="4774312at2759"/>
<feature type="region of interest" description="Disordered" evidence="2">
    <location>
        <begin position="335"/>
        <end position="398"/>
    </location>
</feature>
<keyword evidence="1" id="KW-0862">Zinc</keyword>
<dbReference type="InterPro" id="IPR001878">
    <property type="entry name" value="Znf_CCHC"/>
</dbReference>
<dbReference type="InterPro" id="IPR021109">
    <property type="entry name" value="Peptidase_aspartic_dom_sf"/>
</dbReference>
<feature type="compositionally biased region" description="Pro residues" evidence="2">
    <location>
        <begin position="372"/>
        <end position="387"/>
    </location>
</feature>
<evidence type="ECO:0000313" key="5">
    <source>
        <dbReference type="Proteomes" id="UP000297716"/>
    </source>
</evidence>
<feature type="region of interest" description="Disordered" evidence="2">
    <location>
        <begin position="845"/>
        <end position="886"/>
    </location>
</feature>
<sequence length="886" mass="97035">MSTSTPHNQSAEDPGFSHAGGQTHGGQPRPGQPQTNQPHGNQNQDLPNLADCGHFDGETAAARWLQRVKWEFRRVGVTAGSDRCPEIIEAVNMLCEGKAAVFLDSSAILQAIIGRAERNKSNPDDLTILETSLREKFPTRLVDELAVLPAEDLQSLSQESTESLVSYYARTQALLTRMGGRDRPRGRQDGTGDTSLSALESFTLGSVVRSFVDGLHDDELKAESIDKSAAGKDSLWGCFDAIRDSQKILDNKITAREKRAKELRVKMMENVIWASTGLPVEQALAKSYPDITLPSMVTPMEGSMSLISNSQVIVPQVSLLSGDVYNQRVNLNPKPFWQSNQAPQQTQVATGRDQAQGRARVAWSAPPATSAAPPPAPSFPPNGPLPPRESSTHPMINGKEKLNSNVRVCFRCGKHNHIKPQCPAVEDECLKPWEQTHLRNMITAMRFPPTNPQTVGSSSAQMVGDVKTPMRTEDLTQMHPDRLSKLFGEQVEEVVTSDGALGAGEATVGSHSCTLYTEDPDKPPGKKDDTEEEDEMRSQVLYLTALLTEAVKRSNKRRRGEDGAIPVESLLNDPVEEEISESAAQPAPVSKPRQKRRPREIQGRQGGGPFDWKKLANEIEVKMSLMDLFQVSPEGSSALKHMATRVTTKTRKKARKIATATGAGKGVRFDLNSNGATVICSTKVAYRVTPTIKYTHGSKTLTRTLPENSALTDQGSDINIISDSAVRKLSLTRRMLADLGIESLFIKTSTGESARVFEFVVINMGVMSIWRSVWAIIRPVTLKIEDESEVSIILGLPWLWEVAAFIDIRAGTLWIGEKSRGEPRVKVKGPVMGLSHHHRLCLTRDGPPLSLDPGAVIEEDVSEDDSDTDDSNSENDSDDSEEASEN</sequence>
<evidence type="ECO:0000259" key="3">
    <source>
        <dbReference type="PROSITE" id="PS50158"/>
    </source>
</evidence>
<keyword evidence="5" id="KW-1185">Reference proteome</keyword>
<dbReference type="PROSITE" id="PS50158">
    <property type="entry name" value="ZF_CCHC"/>
    <property type="match status" value="1"/>
</dbReference>
<reference evidence="4 5" key="1">
    <citation type="submission" date="2019-03" db="EMBL/GenBank/DDBJ databases">
        <title>Draft genome sequence of Xylaria hypoxylon DSM 108379, a ubiquitous saprotrophic-parasitic fungi on hardwood.</title>
        <authorList>
            <person name="Buettner E."/>
            <person name="Leonhardt S."/>
            <person name="Gebauer A.M."/>
            <person name="Liers C."/>
            <person name="Hofrichter M."/>
            <person name="Kellner H."/>
        </authorList>
    </citation>
    <scope>NUCLEOTIDE SEQUENCE [LARGE SCALE GENOMIC DNA]</scope>
    <source>
        <strain evidence="4 5">DSM 108379</strain>
    </source>
</reference>
<dbReference type="STRING" id="37992.A0A4Z0YLX0"/>
<dbReference type="GO" id="GO:0008270">
    <property type="term" value="F:zinc ion binding"/>
    <property type="evidence" value="ECO:0007669"/>
    <property type="project" value="UniProtKB-KW"/>
</dbReference>
<feature type="region of interest" description="Disordered" evidence="2">
    <location>
        <begin position="577"/>
        <end position="610"/>
    </location>
</feature>
<protein>
    <recommendedName>
        <fullName evidence="3">CCHC-type domain-containing protein</fullName>
    </recommendedName>
</protein>
<dbReference type="GO" id="GO:0003676">
    <property type="term" value="F:nucleic acid binding"/>
    <property type="evidence" value="ECO:0007669"/>
    <property type="project" value="InterPro"/>
</dbReference>
<dbReference type="Proteomes" id="UP000297716">
    <property type="component" value="Unassembled WGS sequence"/>
</dbReference>
<feature type="compositionally biased region" description="Acidic residues" evidence="2">
    <location>
        <begin position="857"/>
        <end position="886"/>
    </location>
</feature>
<feature type="compositionally biased region" description="Low complexity" evidence="2">
    <location>
        <begin position="362"/>
        <end position="371"/>
    </location>
</feature>
<evidence type="ECO:0000256" key="1">
    <source>
        <dbReference type="PROSITE-ProRule" id="PRU00047"/>
    </source>
</evidence>
<proteinExistence type="predicted"/>
<keyword evidence="1" id="KW-0479">Metal-binding</keyword>
<organism evidence="4 5">
    <name type="scientific">Xylaria hypoxylon</name>
    <dbReference type="NCBI Taxonomy" id="37992"/>
    <lineage>
        <taxon>Eukaryota</taxon>
        <taxon>Fungi</taxon>
        <taxon>Dikarya</taxon>
        <taxon>Ascomycota</taxon>
        <taxon>Pezizomycotina</taxon>
        <taxon>Sordariomycetes</taxon>
        <taxon>Xylariomycetidae</taxon>
        <taxon>Xylariales</taxon>
        <taxon>Xylariaceae</taxon>
        <taxon>Xylaria</taxon>
    </lineage>
</organism>
<gene>
    <name evidence="4" type="ORF">E0Z10_g8845</name>
</gene>
<feature type="region of interest" description="Disordered" evidence="2">
    <location>
        <begin position="511"/>
        <end position="536"/>
    </location>
</feature>